<dbReference type="Pfam" id="PF04449">
    <property type="entry name" value="Fimbrial_CS1"/>
    <property type="match status" value="1"/>
</dbReference>
<evidence type="ECO:0000313" key="2">
    <source>
        <dbReference type="EMBL" id="KWV71935.1"/>
    </source>
</evidence>
<gene>
    <name evidence="2" type="ORF">PFL603g_04476</name>
</gene>
<evidence type="ECO:0008006" key="4">
    <source>
        <dbReference type="Google" id="ProtNLM"/>
    </source>
</evidence>
<name>A0A109KME0_PSEFL</name>
<dbReference type="GO" id="GO:0009289">
    <property type="term" value="C:pilus"/>
    <property type="evidence" value="ECO:0007669"/>
    <property type="project" value="InterPro"/>
</dbReference>
<accession>A0A109KME0</accession>
<organism evidence="2 3">
    <name type="scientific">Pseudomonas fluorescens</name>
    <dbReference type="NCBI Taxonomy" id="294"/>
    <lineage>
        <taxon>Bacteria</taxon>
        <taxon>Pseudomonadati</taxon>
        <taxon>Pseudomonadota</taxon>
        <taxon>Gammaproteobacteria</taxon>
        <taxon>Pseudomonadales</taxon>
        <taxon>Pseudomonadaceae</taxon>
        <taxon>Pseudomonas</taxon>
    </lineage>
</organism>
<protein>
    <recommendedName>
        <fullName evidence="4">Fimbrial assembly protein</fullName>
    </recommendedName>
</protein>
<feature type="signal peptide" evidence="1">
    <location>
        <begin position="1"/>
        <end position="25"/>
    </location>
</feature>
<sequence>MTMFKQLTALAVLMTPVFLGEPAQAFQERHSFDVSVTIPIEEAYVLPSEPDWMGHDQVLAWDLATARLGRLRKNFDVKNINGGVTARLGDMPYLLSGRNRIDLQVLFNRVPLTLDSTQVLNADEARTGRRAELEISAIEPQDGYKGGEYYGTVHLMFDFPAP</sequence>
<dbReference type="EMBL" id="LCYC01000058">
    <property type="protein sequence ID" value="KWV71935.1"/>
    <property type="molecule type" value="Genomic_DNA"/>
</dbReference>
<dbReference type="AlphaFoldDB" id="A0A109KME0"/>
<dbReference type="InterPro" id="IPR007540">
    <property type="entry name" value="Fimbrial_CS1-type"/>
</dbReference>
<comment type="caution">
    <text evidence="2">The sequence shown here is derived from an EMBL/GenBank/DDBJ whole genome shotgun (WGS) entry which is preliminary data.</text>
</comment>
<evidence type="ECO:0000313" key="3">
    <source>
        <dbReference type="Proteomes" id="UP000063434"/>
    </source>
</evidence>
<proteinExistence type="predicted"/>
<keyword evidence="1" id="KW-0732">Signal</keyword>
<reference evidence="2 3" key="1">
    <citation type="submission" date="2015-05" db="EMBL/GenBank/DDBJ databases">
        <title>A genomic and transcriptomic approach to investigate the blue pigment phenotype in Pseudomonas fluorescens.</title>
        <authorList>
            <person name="Andreani N.A."/>
            <person name="Cardazzo B."/>
        </authorList>
    </citation>
    <scope>NUCLEOTIDE SEQUENCE [LARGE SCALE GENOMIC DNA]</scope>
    <source>
        <strain evidence="2 3">Ps_40</strain>
    </source>
</reference>
<dbReference type="Proteomes" id="UP000063434">
    <property type="component" value="Unassembled WGS sequence"/>
</dbReference>
<dbReference type="PATRIC" id="fig|294.195.peg.4781"/>
<dbReference type="Gene3D" id="2.60.40.2040">
    <property type="entry name" value="CFA/I fimbrial subunit E, pilin domain"/>
    <property type="match status" value="1"/>
</dbReference>
<evidence type="ECO:0000256" key="1">
    <source>
        <dbReference type="SAM" id="SignalP"/>
    </source>
</evidence>
<feature type="chain" id="PRO_5007137677" description="Fimbrial assembly protein" evidence="1">
    <location>
        <begin position="26"/>
        <end position="162"/>
    </location>
</feature>